<organism evidence="3 4">
    <name type="scientific">Viridothelium virens</name>
    <name type="common">Speckled blister lichen</name>
    <name type="synonym">Trypethelium virens</name>
    <dbReference type="NCBI Taxonomy" id="1048519"/>
    <lineage>
        <taxon>Eukaryota</taxon>
        <taxon>Fungi</taxon>
        <taxon>Dikarya</taxon>
        <taxon>Ascomycota</taxon>
        <taxon>Pezizomycotina</taxon>
        <taxon>Dothideomycetes</taxon>
        <taxon>Dothideomycetes incertae sedis</taxon>
        <taxon>Trypetheliales</taxon>
        <taxon>Trypetheliaceae</taxon>
        <taxon>Viridothelium</taxon>
    </lineage>
</organism>
<gene>
    <name evidence="3" type="ORF">EV356DRAFT_535156</name>
</gene>
<dbReference type="AlphaFoldDB" id="A0A6A6H1Q5"/>
<feature type="compositionally biased region" description="Acidic residues" evidence="1">
    <location>
        <begin position="262"/>
        <end position="275"/>
    </location>
</feature>
<feature type="transmembrane region" description="Helical" evidence="2">
    <location>
        <begin position="1149"/>
        <end position="1171"/>
    </location>
</feature>
<feature type="compositionally biased region" description="Basic and acidic residues" evidence="1">
    <location>
        <begin position="405"/>
        <end position="415"/>
    </location>
</feature>
<keyword evidence="2" id="KW-1133">Transmembrane helix</keyword>
<sequence length="1186" mass="134621">MGFKDPDYDIYVERFWTRIGAISLLKEIYDNTHHRRRTGRLLRRASDPIVGRPGRHPIQSDDRFEIRRFTELLDDYRVDYENIHTRADLCTNLIDGFEYLGFWHFYSRFPENQRLQRLHNLFKRYFHLLRSWLELPGHFISRRFLDPSLRAATTVDRFSYLVWSTVNGFSALPSKNLDLVPRHPRHRALHRPSGKNLKFGLLPRFSLPVGARVRFGKIQYREIPKANIGRPVRDIWQDLQYLTNSSILHSKDTEVSEGSSPEFEDDDEGEDEDGEYAMDEGYDYEQSYKFGEPIPEDALIAQPIADFLSANAHFEDLIAEHLLAEQLMFPSNQDSSSSSSLRQTRAGTPHPGKLHLDEHGDLEEVHDAADTPSMGRIMSPSELDLFPSRPLRQARAGTPHPGNQPRDENADLGEAHDTSDASTMEQMMLPSEQGSSPLPPLRQARAGTPHPGKQPLEEYADLGEGHDTPGTPSTGRIMSPSELDLYPFPPLREIRPRPPHPGKRTLDDHEDREEVHDASGATPMEKMMSTFRLDSSTLSPPQPAHDASASGTSSHPESGVSLPSAPKRARRRSPVAPVINIEPLAAAFGPVEHWPAVVDITVQRQDHTHRAYSSQIGTHLQFGHEAPYYARFNGTHWVLTPCIREGKRHRTIATTHRGLEERGSEMLWRFNRWDARRNFIQYIPKHDPTPPIQWFDPKGKTPMYRASSQPFPLTQWSDLKGKTPIYRASGQPLPPTQLSGPKGKTPVYRTFGQNPPAQTLEAKGKTPVYRDTRIDSVISDLRRVSIAQQVKRKRKTRRWTIDMEYGTLRRIPCCKRSEAPQFHDQRYKHLGDIQDYDRIYGLGSDSLPVYKPDFPPRAPLKQDEAFHLRMATVMQRRFATEGHFRSWEPMFTRESRPPAFFNPFDAAARARWYEAIATYVPPKRLASVYDSTTGSWSTEPEGESSLTFPPNLNSVALPSRNPEAGLSNELLVDTQLWRNWQEPELKDTVGLATIEEAVETMGAEKVSESRVQELEQDSPAVMEVHDDGGVSGQPPGEPMREDPQPESSSMARQPSAQSESHSFRSAGGASLSPEEDAELFAMFMTDEWDSDVGIDSQRLAAEILQRKKAGRRRKGGSAKFQGRGLRGGYATTLQDVECDSNKARSLENAMTLFVCLFYILVAMMSICLLIPRRRAERPRRMPLLGP</sequence>
<accession>A0A6A6H1Q5</accession>
<feature type="compositionally biased region" description="Basic and acidic residues" evidence="1">
    <location>
        <begin position="504"/>
        <end position="517"/>
    </location>
</feature>
<keyword evidence="2" id="KW-0812">Transmembrane</keyword>
<protein>
    <submittedName>
        <fullName evidence="3">Uncharacterized protein</fullName>
    </submittedName>
</protein>
<feature type="region of interest" description="Disordered" evidence="1">
    <location>
        <begin position="429"/>
        <end position="573"/>
    </location>
</feature>
<proteinExistence type="predicted"/>
<feature type="region of interest" description="Disordered" evidence="1">
    <location>
        <begin position="250"/>
        <end position="275"/>
    </location>
</feature>
<evidence type="ECO:0000313" key="4">
    <source>
        <dbReference type="Proteomes" id="UP000800092"/>
    </source>
</evidence>
<feature type="compositionally biased region" description="Polar residues" evidence="1">
    <location>
        <begin position="1045"/>
        <end position="1060"/>
    </location>
</feature>
<evidence type="ECO:0000256" key="2">
    <source>
        <dbReference type="SAM" id="Phobius"/>
    </source>
</evidence>
<dbReference type="OrthoDB" id="10666135at2759"/>
<evidence type="ECO:0000313" key="3">
    <source>
        <dbReference type="EMBL" id="KAF2231809.1"/>
    </source>
</evidence>
<feature type="region of interest" description="Disordered" evidence="1">
    <location>
        <begin position="392"/>
        <end position="415"/>
    </location>
</feature>
<feature type="region of interest" description="Disordered" evidence="1">
    <location>
        <begin position="930"/>
        <end position="949"/>
    </location>
</feature>
<keyword evidence="2" id="KW-0472">Membrane</keyword>
<feature type="region of interest" description="Disordered" evidence="1">
    <location>
        <begin position="330"/>
        <end position="357"/>
    </location>
</feature>
<keyword evidence="4" id="KW-1185">Reference proteome</keyword>
<evidence type="ECO:0000256" key="1">
    <source>
        <dbReference type="SAM" id="MobiDB-lite"/>
    </source>
</evidence>
<feature type="region of interest" description="Disordered" evidence="1">
    <location>
        <begin position="1002"/>
        <end position="1070"/>
    </location>
</feature>
<reference evidence="3" key="1">
    <citation type="journal article" date="2020" name="Stud. Mycol.">
        <title>101 Dothideomycetes genomes: a test case for predicting lifestyles and emergence of pathogens.</title>
        <authorList>
            <person name="Haridas S."/>
            <person name="Albert R."/>
            <person name="Binder M."/>
            <person name="Bloem J."/>
            <person name="Labutti K."/>
            <person name="Salamov A."/>
            <person name="Andreopoulos B."/>
            <person name="Baker S."/>
            <person name="Barry K."/>
            <person name="Bills G."/>
            <person name="Bluhm B."/>
            <person name="Cannon C."/>
            <person name="Castanera R."/>
            <person name="Culley D."/>
            <person name="Daum C."/>
            <person name="Ezra D."/>
            <person name="Gonzalez J."/>
            <person name="Henrissat B."/>
            <person name="Kuo A."/>
            <person name="Liang C."/>
            <person name="Lipzen A."/>
            <person name="Lutzoni F."/>
            <person name="Magnuson J."/>
            <person name="Mondo S."/>
            <person name="Nolan M."/>
            <person name="Ohm R."/>
            <person name="Pangilinan J."/>
            <person name="Park H.-J."/>
            <person name="Ramirez L."/>
            <person name="Alfaro M."/>
            <person name="Sun H."/>
            <person name="Tritt A."/>
            <person name="Yoshinaga Y."/>
            <person name="Zwiers L.-H."/>
            <person name="Turgeon B."/>
            <person name="Goodwin S."/>
            <person name="Spatafora J."/>
            <person name="Crous P."/>
            <person name="Grigoriev I."/>
        </authorList>
    </citation>
    <scope>NUCLEOTIDE SEQUENCE</scope>
    <source>
        <strain evidence="3">Tuck. ex Michener</strain>
    </source>
</reference>
<dbReference type="EMBL" id="ML991822">
    <property type="protein sequence ID" value="KAF2231809.1"/>
    <property type="molecule type" value="Genomic_DNA"/>
</dbReference>
<name>A0A6A6H1Q5_VIRVR</name>
<dbReference type="Proteomes" id="UP000800092">
    <property type="component" value="Unassembled WGS sequence"/>
</dbReference>